<evidence type="ECO:0000313" key="3">
    <source>
        <dbReference type="Proteomes" id="UP000293952"/>
    </source>
</evidence>
<keyword evidence="1" id="KW-0472">Membrane</keyword>
<feature type="transmembrane region" description="Helical" evidence="1">
    <location>
        <begin position="12"/>
        <end position="33"/>
    </location>
</feature>
<evidence type="ECO:0000256" key="1">
    <source>
        <dbReference type="SAM" id="Phobius"/>
    </source>
</evidence>
<sequence>MGFLYKYFLSSSLRIYLSVSLFFAVVFTVILLFSTDGDIKLSLIVGLVIFIVVFIFAYLNDHFGEKKHISFVHGKVFREIKDKMNLDIERLNNNKYKGLKGVYKEYYFKIYYDWNTSISNRNIYREICIMLYFSPLLTSDDSFDIRLLDKLNEKYKDKGIFVSKSEIKLEASYLKVSRGYTLFTSTEDIAKQIERAVEIANIENLKPIDEKVVNGLIEEDSYYYGPDIETFYDV</sequence>
<protein>
    <submittedName>
        <fullName evidence="2">Uncharacterized protein</fullName>
    </submittedName>
</protein>
<accession>A0A4Q4KML4</accession>
<dbReference type="OrthoDB" id="348548at117743"/>
<reference evidence="2 3" key="1">
    <citation type="submission" date="2019-02" db="EMBL/GenBank/DDBJ databases">
        <title>Genome sequence of the sea-ice species Brumimicrobium glaciale.</title>
        <authorList>
            <person name="Bowman J.P."/>
        </authorList>
    </citation>
    <scope>NUCLEOTIDE SEQUENCE [LARGE SCALE GENOMIC DNA]</scope>
    <source>
        <strain evidence="2 3">IC156</strain>
    </source>
</reference>
<dbReference type="RefSeq" id="WP_130092662.1">
    <property type="nucleotide sequence ID" value="NZ_SETE01000002.1"/>
</dbReference>
<dbReference type="Proteomes" id="UP000293952">
    <property type="component" value="Unassembled WGS sequence"/>
</dbReference>
<proteinExistence type="predicted"/>
<dbReference type="AlphaFoldDB" id="A0A4Q4KML4"/>
<keyword evidence="1" id="KW-0812">Transmembrane</keyword>
<keyword evidence="3" id="KW-1185">Reference proteome</keyword>
<keyword evidence="1" id="KW-1133">Transmembrane helix</keyword>
<dbReference type="EMBL" id="SETE01000002">
    <property type="protein sequence ID" value="RYM34653.1"/>
    <property type="molecule type" value="Genomic_DNA"/>
</dbReference>
<evidence type="ECO:0000313" key="2">
    <source>
        <dbReference type="EMBL" id="RYM34653.1"/>
    </source>
</evidence>
<name>A0A4Q4KML4_9FLAO</name>
<comment type="caution">
    <text evidence="2">The sequence shown here is derived from an EMBL/GenBank/DDBJ whole genome shotgun (WGS) entry which is preliminary data.</text>
</comment>
<organism evidence="2 3">
    <name type="scientific">Brumimicrobium glaciale</name>
    <dbReference type="NCBI Taxonomy" id="200475"/>
    <lineage>
        <taxon>Bacteria</taxon>
        <taxon>Pseudomonadati</taxon>
        <taxon>Bacteroidota</taxon>
        <taxon>Flavobacteriia</taxon>
        <taxon>Flavobacteriales</taxon>
        <taxon>Crocinitomicaceae</taxon>
        <taxon>Brumimicrobium</taxon>
    </lineage>
</organism>
<feature type="transmembrane region" description="Helical" evidence="1">
    <location>
        <begin position="39"/>
        <end position="59"/>
    </location>
</feature>
<gene>
    <name evidence="2" type="ORF">ERX46_04565</name>
</gene>